<proteinExistence type="predicted"/>
<reference evidence="1 2" key="2">
    <citation type="submission" date="2018-03" db="EMBL/GenBank/DDBJ databases">
        <title>Genetic Diversity and Phenotypic Plasticity of AHL Mediated Quorum Sensing in Environmental Strains of Vibrio mediterranei.</title>
        <authorList>
            <person name="Lantoine F."/>
            <person name="Vouve F."/>
        </authorList>
    </citation>
    <scope>NUCLEOTIDE SEQUENCE [LARGE SCALE GENOMIC DNA]</scope>
    <source>
        <strain evidence="1 2">17LN0615E</strain>
    </source>
</reference>
<organism evidence="1 2">
    <name type="scientific">Vibrio mediterranei</name>
    <dbReference type="NCBI Taxonomy" id="689"/>
    <lineage>
        <taxon>Bacteria</taxon>
        <taxon>Pseudomonadati</taxon>
        <taxon>Pseudomonadota</taxon>
        <taxon>Gammaproteobacteria</taxon>
        <taxon>Vibrionales</taxon>
        <taxon>Vibrionaceae</taxon>
        <taxon>Vibrio</taxon>
    </lineage>
</organism>
<keyword evidence="2" id="KW-1185">Reference proteome</keyword>
<gene>
    <name evidence="1" type="ORF">COR51_23775</name>
</gene>
<protein>
    <submittedName>
        <fullName evidence="1">Uncharacterized protein</fullName>
    </submittedName>
</protein>
<dbReference type="EMBL" id="NWTN01000026">
    <property type="protein sequence ID" value="PRQ65144.1"/>
    <property type="molecule type" value="Genomic_DNA"/>
</dbReference>
<sequence length="91" mass="9880">MNISYFLRASGEPLSLKGDGYTIDIAPLTHKVSYSSAKVAFEASALDVHIVPGDDRYKMVVVSPDIFLEVDLCHSVSTALLAPGRDLTRLN</sequence>
<dbReference type="Proteomes" id="UP000238163">
    <property type="component" value="Unassembled WGS sequence"/>
</dbReference>
<reference evidence="1 2" key="1">
    <citation type="submission" date="2017-09" db="EMBL/GenBank/DDBJ databases">
        <authorList>
            <person name="Girard L."/>
            <person name="Lami R."/>
            <person name="Suzuki M."/>
            <person name="Baudart J."/>
        </authorList>
    </citation>
    <scope>NUCLEOTIDE SEQUENCE [LARGE SCALE GENOMIC DNA]</scope>
    <source>
        <strain evidence="1 2">17LN0615E</strain>
    </source>
</reference>
<evidence type="ECO:0000313" key="2">
    <source>
        <dbReference type="Proteomes" id="UP000238163"/>
    </source>
</evidence>
<evidence type="ECO:0000313" key="1">
    <source>
        <dbReference type="EMBL" id="PRQ65144.1"/>
    </source>
</evidence>
<dbReference type="RefSeq" id="WP_106008915.1">
    <property type="nucleotide sequence ID" value="NZ_JAKEUH010000054.1"/>
</dbReference>
<accession>A0ABX5D650</accession>
<name>A0ABX5D650_9VIBR</name>
<comment type="caution">
    <text evidence="1">The sequence shown here is derived from an EMBL/GenBank/DDBJ whole genome shotgun (WGS) entry which is preliminary data.</text>
</comment>